<name>A0A0N0KPW7_9MYCO</name>
<dbReference type="Pfam" id="PF00080">
    <property type="entry name" value="Sod_Cu"/>
    <property type="match status" value="1"/>
</dbReference>
<dbReference type="EMBL" id="LQYE01000001">
    <property type="protein sequence ID" value="OAT70251.1"/>
    <property type="molecule type" value="Genomic_DNA"/>
</dbReference>
<comment type="caution">
    <text evidence="23">The sequence shown here is derived from an EMBL/GenBank/DDBJ whole genome shotgun (WGS) entry which is preliminary data.</text>
</comment>
<evidence type="ECO:0000256" key="5">
    <source>
        <dbReference type="ARBA" id="ARBA00022723"/>
    </source>
</evidence>
<dbReference type="PROSITE" id="PS00332">
    <property type="entry name" value="SOD_CU_ZN_2"/>
    <property type="match status" value="1"/>
</dbReference>
<dbReference type="Proteomes" id="UP000037843">
    <property type="component" value="Unassembled WGS sequence"/>
</dbReference>
<evidence type="ECO:0000259" key="20">
    <source>
        <dbReference type="Pfam" id="PF00080"/>
    </source>
</evidence>
<evidence type="ECO:0000313" key="21">
    <source>
        <dbReference type="EMBL" id="KPG10507.1"/>
    </source>
</evidence>
<reference evidence="24 25" key="1">
    <citation type="submission" date="2015-09" db="EMBL/GenBank/DDBJ databases">
        <title>Genome Sequences of Mycobacterium immunogenum Isolates, Recuperated from a Chloraminated Drinking Water Distribution System Simulator Subjected to Episodes of Nitrification.</title>
        <authorList>
            <person name="Gomez-Alvarez V."/>
            <person name="Revetta R.P."/>
        </authorList>
    </citation>
    <scope>NUCLEOTIDE SEQUENCE [LARGE SCALE GENOMIC DNA]</scope>
    <source>
        <strain evidence="21 24">H008</strain>
        <strain evidence="22 25">H076</strain>
    </source>
</reference>
<evidence type="ECO:0000256" key="6">
    <source>
        <dbReference type="ARBA" id="ARBA00022729"/>
    </source>
</evidence>
<evidence type="ECO:0000256" key="19">
    <source>
        <dbReference type="SAM" id="SignalP"/>
    </source>
</evidence>
<evidence type="ECO:0000256" key="15">
    <source>
        <dbReference type="ARBA" id="ARBA00024900"/>
    </source>
</evidence>
<evidence type="ECO:0000256" key="3">
    <source>
        <dbReference type="ARBA" id="ARBA00020928"/>
    </source>
</evidence>
<evidence type="ECO:0000256" key="10">
    <source>
        <dbReference type="ARBA" id="ARBA00023008"/>
    </source>
</evidence>
<keyword evidence="9 17" id="KW-0560">Oxidoreductase</keyword>
<keyword evidence="14" id="KW-0449">Lipoprotein</keyword>
<evidence type="ECO:0000313" key="23">
    <source>
        <dbReference type="EMBL" id="OAT70251.1"/>
    </source>
</evidence>
<evidence type="ECO:0000256" key="13">
    <source>
        <dbReference type="ARBA" id="ARBA00023157"/>
    </source>
</evidence>
<evidence type="ECO:0000256" key="4">
    <source>
        <dbReference type="ARBA" id="ARBA00022475"/>
    </source>
</evidence>
<dbReference type="InterPro" id="IPR018152">
    <property type="entry name" value="SOD_Cu/Zn_BS"/>
</dbReference>
<feature type="compositionally biased region" description="Low complexity" evidence="18">
    <location>
        <begin position="33"/>
        <end position="47"/>
    </location>
</feature>
<comment type="cofactor">
    <cofactor evidence="17">
        <name>Cu cation</name>
        <dbReference type="ChEBI" id="CHEBI:23378"/>
    </cofactor>
    <text evidence="17">Binds 1 copper ion per subunit.</text>
</comment>
<dbReference type="SUPFAM" id="SSF49329">
    <property type="entry name" value="Cu,Zn superoxide dismutase-like"/>
    <property type="match status" value="1"/>
</dbReference>
<keyword evidence="12" id="KW-0564">Palmitate</keyword>
<accession>A0A0N0KPW7</accession>
<dbReference type="PATRIC" id="fig|83262.10.peg.1123"/>
<keyword evidence="10 17" id="KW-0186">Copper</keyword>
<dbReference type="KEGG" id="miz:BAB75_24010"/>
<keyword evidence="6 19" id="KW-0732">Signal</keyword>
<gene>
    <name evidence="21" type="ORF">AN908_14285</name>
    <name evidence="22" type="ORF">AN912_04795</name>
    <name evidence="23" type="ORF">AWB85_02450</name>
</gene>
<evidence type="ECO:0000313" key="25">
    <source>
        <dbReference type="Proteomes" id="UP000037962"/>
    </source>
</evidence>
<evidence type="ECO:0000313" key="26">
    <source>
        <dbReference type="Proteomes" id="UP000186919"/>
    </source>
</evidence>
<evidence type="ECO:0000313" key="22">
    <source>
        <dbReference type="EMBL" id="KPG36358.1"/>
    </source>
</evidence>
<dbReference type="AlphaFoldDB" id="A0A0N0KPW7"/>
<proteinExistence type="inferred from homology"/>
<dbReference type="GO" id="GO:0046872">
    <property type="term" value="F:metal ion binding"/>
    <property type="evidence" value="ECO:0007669"/>
    <property type="project" value="UniProtKB-KW"/>
</dbReference>
<dbReference type="GeneID" id="45766938"/>
<dbReference type="STRING" id="83262.BAB75_24010"/>
<comment type="cofactor">
    <cofactor evidence="17">
        <name>Zn(2+)</name>
        <dbReference type="ChEBI" id="CHEBI:29105"/>
    </cofactor>
    <text evidence="17">Binds 1 zinc ion per subunit.</text>
</comment>
<feature type="chain" id="PRO_5014234532" description="Superoxide dismutase [Cu-Zn]" evidence="19">
    <location>
        <begin position="33"/>
        <end position="239"/>
    </location>
</feature>
<evidence type="ECO:0000256" key="1">
    <source>
        <dbReference type="ARBA" id="ARBA00010457"/>
    </source>
</evidence>
<protein>
    <recommendedName>
        <fullName evidence="3 17">Superoxide dismutase [Cu-Zn]</fullName>
        <ecNumber evidence="2 17">1.15.1.1</ecNumber>
    </recommendedName>
</protein>
<keyword evidence="7 17" id="KW-0862">Zinc</keyword>
<evidence type="ECO:0000256" key="9">
    <source>
        <dbReference type="ARBA" id="ARBA00023002"/>
    </source>
</evidence>
<feature type="region of interest" description="Disordered" evidence="18">
    <location>
        <begin position="26"/>
        <end position="67"/>
    </location>
</feature>
<keyword evidence="8" id="KW-0049">Antioxidant</keyword>
<dbReference type="NCBIfam" id="NF047631">
    <property type="entry name" value="SodCMycob"/>
    <property type="match status" value="1"/>
</dbReference>
<dbReference type="GO" id="GO:0004784">
    <property type="term" value="F:superoxide dismutase activity"/>
    <property type="evidence" value="ECO:0007669"/>
    <property type="project" value="UniProtKB-EC"/>
</dbReference>
<dbReference type="Proteomes" id="UP000186919">
    <property type="component" value="Unassembled WGS sequence"/>
</dbReference>
<keyword evidence="11" id="KW-0472">Membrane</keyword>
<evidence type="ECO:0000256" key="12">
    <source>
        <dbReference type="ARBA" id="ARBA00023139"/>
    </source>
</evidence>
<evidence type="ECO:0000256" key="17">
    <source>
        <dbReference type="RuleBase" id="RU000393"/>
    </source>
</evidence>
<evidence type="ECO:0000256" key="11">
    <source>
        <dbReference type="ARBA" id="ARBA00023136"/>
    </source>
</evidence>
<dbReference type="FunFam" id="2.60.40.200:FF:000012">
    <property type="entry name" value="Superoxide dismutase [Cu-Zn]"/>
    <property type="match status" value="1"/>
</dbReference>
<sequence length="239" mass="23964">MMMPMVKPAVLASGTLAAVALSLSGCSPDQQASTTPGTTPPVWTGSTAPATAGEHGGHGGGEQPVPAGEKLNATLKLADGTPVATAQFVFQDGFARITVQTTQNGKLTPGFHGLHIHSFKKCEANSVAPAGGAPGDFLSAGGHFNVPGYSGHPSSGDLVSLNILKDGSGELVTTADSFTKEDLLAGNGTAIIIHEKSDNFANIPAERYTQANGAAGPDDTTKSTGDAGKRVACGLIDAG</sequence>
<keyword evidence="25" id="KW-1185">Reference proteome</keyword>
<evidence type="ECO:0000313" key="24">
    <source>
        <dbReference type="Proteomes" id="UP000037843"/>
    </source>
</evidence>
<comment type="similarity">
    <text evidence="1 17">Belongs to the Cu-Zn superoxide dismutase family.</text>
</comment>
<dbReference type="Proteomes" id="UP000037962">
    <property type="component" value="Unassembled WGS sequence"/>
</dbReference>
<evidence type="ECO:0000256" key="14">
    <source>
        <dbReference type="ARBA" id="ARBA00023288"/>
    </source>
</evidence>
<dbReference type="EMBL" id="LJFO01000007">
    <property type="protein sequence ID" value="KPG10507.1"/>
    <property type="molecule type" value="Genomic_DNA"/>
</dbReference>
<feature type="signal peptide" evidence="19">
    <location>
        <begin position="1"/>
        <end position="32"/>
    </location>
</feature>
<dbReference type="EMBL" id="LJFS01000004">
    <property type="protein sequence ID" value="KPG36358.1"/>
    <property type="molecule type" value="Genomic_DNA"/>
</dbReference>
<dbReference type="InterPro" id="IPR001424">
    <property type="entry name" value="SOD_Cu_Zn_dom"/>
</dbReference>
<dbReference type="EC" id="1.15.1.1" evidence="2 17"/>
<keyword evidence="5 17" id="KW-0479">Metal-binding</keyword>
<evidence type="ECO:0000256" key="16">
    <source>
        <dbReference type="ARBA" id="ARBA00049204"/>
    </source>
</evidence>
<evidence type="ECO:0000256" key="7">
    <source>
        <dbReference type="ARBA" id="ARBA00022833"/>
    </source>
</evidence>
<dbReference type="Gene3D" id="2.60.40.200">
    <property type="entry name" value="Superoxide dismutase, copper/zinc binding domain"/>
    <property type="match status" value="1"/>
</dbReference>
<evidence type="ECO:0000256" key="8">
    <source>
        <dbReference type="ARBA" id="ARBA00022862"/>
    </source>
</evidence>
<reference evidence="23 26" key="2">
    <citation type="submission" date="2016-01" db="EMBL/GenBank/DDBJ databases">
        <title>Mycobacterium immunogenum strain CD11_6 genome sequencing and assembly.</title>
        <authorList>
            <person name="Kaur G."/>
            <person name="Nair G.R."/>
            <person name="Mayilraj S."/>
        </authorList>
    </citation>
    <scope>NUCLEOTIDE SEQUENCE [LARGE SCALE GENOMIC DNA]</scope>
    <source>
        <strain evidence="23 26">CD11-6</strain>
    </source>
</reference>
<comment type="function">
    <text evidence="15">Destroys radicals which are normally produced within the cells and which are toxic to biological systems. May play a role in favoring mycobacterial survival in phagocytes.</text>
</comment>
<dbReference type="PROSITE" id="PS51257">
    <property type="entry name" value="PROKAR_LIPOPROTEIN"/>
    <property type="match status" value="1"/>
</dbReference>
<keyword evidence="13" id="KW-1015">Disulfide bond</keyword>
<evidence type="ECO:0000256" key="18">
    <source>
        <dbReference type="SAM" id="MobiDB-lite"/>
    </source>
</evidence>
<keyword evidence="4" id="KW-1003">Cell membrane</keyword>
<evidence type="ECO:0000256" key="2">
    <source>
        <dbReference type="ARBA" id="ARBA00012682"/>
    </source>
</evidence>
<dbReference type="InterPro" id="IPR036423">
    <property type="entry name" value="SOD-like_Cu/Zn_dom_sf"/>
</dbReference>
<organism evidence="23 26">
    <name type="scientific">Mycobacteroides immunogenum</name>
    <dbReference type="NCBI Taxonomy" id="83262"/>
    <lineage>
        <taxon>Bacteria</taxon>
        <taxon>Bacillati</taxon>
        <taxon>Actinomycetota</taxon>
        <taxon>Actinomycetes</taxon>
        <taxon>Mycobacteriales</taxon>
        <taxon>Mycobacteriaceae</taxon>
        <taxon>Mycobacteroides</taxon>
    </lineage>
</organism>
<comment type="catalytic activity">
    <reaction evidence="16 17">
        <text>2 superoxide + 2 H(+) = H2O2 + O2</text>
        <dbReference type="Rhea" id="RHEA:20696"/>
        <dbReference type="ChEBI" id="CHEBI:15378"/>
        <dbReference type="ChEBI" id="CHEBI:15379"/>
        <dbReference type="ChEBI" id="CHEBI:16240"/>
        <dbReference type="ChEBI" id="CHEBI:18421"/>
        <dbReference type="EC" id="1.15.1.1"/>
    </reaction>
</comment>
<feature type="domain" description="Superoxide dismutase copper/zinc binding" evidence="20">
    <location>
        <begin position="95"/>
        <end position="236"/>
    </location>
</feature>
<dbReference type="RefSeq" id="WP_043076757.1">
    <property type="nucleotide sequence ID" value="NZ_CP011530.1"/>
</dbReference>